<dbReference type="InterPro" id="IPR024079">
    <property type="entry name" value="MetalloPept_cat_dom_sf"/>
</dbReference>
<organism evidence="2 3">
    <name type="scientific">Tribonema minus</name>
    <dbReference type="NCBI Taxonomy" id="303371"/>
    <lineage>
        <taxon>Eukaryota</taxon>
        <taxon>Sar</taxon>
        <taxon>Stramenopiles</taxon>
        <taxon>Ochrophyta</taxon>
        <taxon>PX clade</taxon>
        <taxon>Xanthophyceae</taxon>
        <taxon>Tribonematales</taxon>
        <taxon>Tribonemataceae</taxon>
        <taxon>Tribonema</taxon>
    </lineage>
</organism>
<dbReference type="Gene3D" id="3.40.390.10">
    <property type="entry name" value="Collagenase (Catalytic Domain)"/>
    <property type="match status" value="1"/>
</dbReference>
<accession>A0A836C7N3</accession>
<sequence length="616" mass="66481">MRRAFATTWLFALGVSNCTWASPTGTEATAAADAALPAESRALADGVKRKKRPLFNTIEDTRACGVEGLQRGGSPDVHGHLGDDSSDDIDKKCQQEVLPKYGAGADSKVKVMDVKRTRLDCDALRLRADMPSLDFAFRGVDYTAARNSYDYFAQFEGRHVWTGELTGDATGAVTVVWNDECDPQVFHLLAALGEDADGRRNTLRTVPCADGACTWLAALKADVREEYEGKRRLVHVARREYEGKRRSAYLRTAAAPLPPPPPSAAHGLEAAAALNTNERAPERRAIACRDCSHSCLILRRPRPRRDTRRTTAAAAAAAQRSAADPEAAAALDADIELLRLMSEGDGDAHDVFHRAGGRRLEGEGAVVMPSGRRLDDGSIVRVLFAYTPASRARWGAATLKSMIVGGVASANQVLSNSGLGFKIEAAAIMATTYTEPDGGFVAALNDLDDGNVTGVNAARETYKADLVQLVINTSDYCGSNCTNCSAVCAAYGRYGNIMTSTSSDFAPWAHSVVYNGCYSSYSHIHEMGHNMGAQHDAANSQDVTDWSYGEGYRYCSGETSQPWFRSVMSYNCGAAPRVPYFSSPNVYYKGRATGTAGADNVRVLKANRYTVANFRQ</sequence>
<keyword evidence="3" id="KW-1185">Reference proteome</keyword>
<reference evidence="2" key="1">
    <citation type="submission" date="2021-02" db="EMBL/GenBank/DDBJ databases">
        <title>First Annotated Genome of the Yellow-green Alga Tribonema minus.</title>
        <authorList>
            <person name="Mahan K.M."/>
        </authorList>
    </citation>
    <scope>NUCLEOTIDE SEQUENCE</scope>
    <source>
        <strain evidence="2">UTEX B ZZ1240</strain>
    </source>
</reference>
<dbReference type="OrthoDB" id="49539at2759"/>
<dbReference type="Pfam" id="PF13688">
    <property type="entry name" value="Reprolysin_5"/>
    <property type="match status" value="1"/>
</dbReference>
<evidence type="ECO:0000313" key="2">
    <source>
        <dbReference type="EMBL" id="KAG5176065.1"/>
    </source>
</evidence>
<protein>
    <recommendedName>
        <fullName evidence="4">Peptidyl-Asp metalloendopeptidase</fullName>
    </recommendedName>
</protein>
<feature type="chain" id="PRO_5032473712" description="Peptidyl-Asp metalloendopeptidase" evidence="1">
    <location>
        <begin position="22"/>
        <end position="616"/>
    </location>
</feature>
<comment type="caution">
    <text evidence="2">The sequence shown here is derived from an EMBL/GenBank/DDBJ whole genome shotgun (WGS) entry which is preliminary data.</text>
</comment>
<evidence type="ECO:0000313" key="3">
    <source>
        <dbReference type="Proteomes" id="UP000664859"/>
    </source>
</evidence>
<proteinExistence type="predicted"/>
<evidence type="ECO:0000256" key="1">
    <source>
        <dbReference type="SAM" id="SignalP"/>
    </source>
</evidence>
<dbReference type="SUPFAM" id="SSF55486">
    <property type="entry name" value="Metalloproteases ('zincins'), catalytic domain"/>
    <property type="match status" value="1"/>
</dbReference>
<evidence type="ECO:0008006" key="4">
    <source>
        <dbReference type="Google" id="ProtNLM"/>
    </source>
</evidence>
<dbReference type="AlphaFoldDB" id="A0A836C7N3"/>
<feature type="signal peptide" evidence="1">
    <location>
        <begin position="1"/>
        <end position="21"/>
    </location>
</feature>
<gene>
    <name evidence="2" type="ORF">JKP88DRAFT_249749</name>
</gene>
<name>A0A836C7N3_9STRA</name>
<dbReference type="GO" id="GO:0008237">
    <property type="term" value="F:metallopeptidase activity"/>
    <property type="evidence" value="ECO:0007669"/>
    <property type="project" value="InterPro"/>
</dbReference>
<dbReference type="Proteomes" id="UP000664859">
    <property type="component" value="Unassembled WGS sequence"/>
</dbReference>
<keyword evidence="1" id="KW-0732">Signal</keyword>
<dbReference type="EMBL" id="JAFCMP010000541">
    <property type="protein sequence ID" value="KAG5176065.1"/>
    <property type="molecule type" value="Genomic_DNA"/>
</dbReference>